<evidence type="ECO:0000313" key="2">
    <source>
        <dbReference type="Proteomes" id="UP000594638"/>
    </source>
</evidence>
<proteinExistence type="predicted"/>
<accession>A0A8S0SV47</accession>
<organism evidence="1 2">
    <name type="scientific">Olea europaea subsp. europaea</name>
    <dbReference type="NCBI Taxonomy" id="158383"/>
    <lineage>
        <taxon>Eukaryota</taxon>
        <taxon>Viridiplantae</taxon>
        <taxon>Streptophyta</taxon>
        <taxon>Embryophyta</taxon>
        <taxon>Tracheophyta</taxon>
        <taxon>Spermatophyta</taxon>
        <taxon>Magnoliopsida</taxon>
        <taxon>eudicotyledons</taxon>
        <taxon>Gunneridae</taxon>
        <taxon>Pentapetalae</taxon>
        <taxon>asterids</taxon>
        <taxon>lamiids</taxon>
        <taxon>Lamiales</taxon>
        <taxon>Oleaceae</taxon>
        <taxon>Oleeae</taxon>
        <taxon>Olea</taxon>
    </lineage>
</organism>
<sequence>MTTSSIHNIQSQIFLIYSNQTFTPLPTPQIPRFQFKTSYKYPKLIFPIKSHSQLFKEGNEVETDENEEDDDDVVAKECDIVSGKLGIESEEEKEYEEVAVERSNANEINDNEMKLEEYKWQRVERLQNEVRESGEEIINIVELSSICIFVIDKF</sequence>
<dbReference type="Proteomes" id="UP000594638">
    <property type="component" value="Unassembled WGS sequence"/>
</dbReference>
<protein>
    <submittedName>
        <fullName evidence="1">Uncharacterized protein</fullName>
    </submittedName>
</protein>
<keyword evidence="2" id="KW-1185">Reference proteome</keyword>
<dbReference type="Gramene" id="OE9A005509T1">
    <property type="protein sequence ID" value="OE9A005509C1"/>
    <property type="gene ID" value="OE9A005509"/>
</dbReference>
<dbReference type="AlphaFoldDB" id="A0A8S0SV47"/>
<dbReference type="EMBL" id="CACTIH010005531">
    <property type="protein sequence ID" value="CAA2996673.1"/>
    <property type="molecule type" value="Genomic_DNA"/>
</dbReference>
<name>A0A8S0SV47_OLEEU</name>
<reference evidence="1 2" key="1">
    <citation type="submission" date="2019-12" db="EMBL/GenBank/DDBJ databases">
        <authorList>
            <person name="Alioto T."/>
            <person name="Alioto T."/>
            <person name="Gomez Garrido J."/>
        </authorList>
    </citation>
    <scope>NUCLEOTIDE SEQUENCE [LARGE SCALE GENOMIC DNA]</scope>
</reference>
<comment type="caution">
    <text evidence="1">The sequence shown here is derived from an EMBL/GenBank/DDBJ whole genome shotgun (WGS) entry which is preliminary data.</text>
</comment>
<evidence type="ECO:0000313" key="1">
    <source>
        <dbReference type="EMBL" id="CAA2996673.1"/>
    </source>
</evidence>
<gene>
    <name evidence="1" type="ORF">OLEA9_A005509</name>
</gene>